<gene>
    <name evidence="8" type="ORF">D915_006139</name>
</gene>
<keyword evidence="2 5" id="KW-0812">Transmembrane</keyword>
<keyword evidence="4 5" id="KW-0472">Membrane</keyword>
<evidence type="ECO:0000259" key="7">
    <source>
        <dbReference type="PROSITE" id="PS50922"/>
    </source>
</evidence>
<feature type="transmembrane region" description="Helical" evidence="6">
    <location>
        <begin position="179"/>
        <end position="205"/>
    </location>
</feature>
<keyword evidence="3 6" id="KW-1133">Transmembrane helix</keyword>
<dbReference type="PROSITE" id="PS50922">
    <property type="entry name" value="TLC"/>
    <property type="match status" value="1"/>
</dbReference>
<dbReference type="Proteomes" id="UP000230066">
    <property type="component" value="Unassembled WGS sequence"/>
</dbReference>
<dbReference type="Pfam" id="PF03798">
    <property type="entry name" value="TRAM_LAG1_CLN8"/>
    <property type="match status" value="1"/>
</dbReference>
<evidence type="ECO:0000313" key="8">
    <source>
        <dbReference type="EMBL" id="THD22982.1"/>
    </source>
</evidence>
<accession>A0A4E0RXF3</accession>
<evidence type="ECO:0000256" key="5">
    <source>
        <dbReference type="PROSITE-ProRule" id="PRU00205"/>
    </source>
</evidence>
<dbReference type="AlphaFoldDB" id="A0A4E0RXF3"/>
<dbReference type="SMART" id="SM00724">
    <property type="entry name" value="TLC"/>
    <property type="match status" value="1"/>
</dbReference>
<reference evidence="8" key="1">
    <citation type="submission" date="2019-03" db="EMBL/GenBank/DDBJ databases">
        <title>Improved annotation for the trematode Fasciola hepatica.</title>
        <authorList>
            <person name="Choi Y.-J."/>
            <person name="Martin J."/>
            <person name="Mitreva M."/>
        </authorList>
    </citation>
    <scope>NUCLEOTIDE SEQUENCE [LARGE SCALE GENOMIC DNA]</scope>
</reference>
<sequence>MLGGGCFSSLEAEFSVCVAIGFLLCFISSEIFAPWIFPQLVPAYTRLPRHLMLEWNSRWNSTLHASFICISCIGLLAFCPNLWHDRLFSSNYPSELVMCISTGYMLYDAATMPMYTSGTELVMFYIHHGVTVLGSTVIVTRNFGKFYAIYKLLTEISTPFINLRWFLRQSGVSSKQPAVSLSTLCFGVLFIVVRWFGSIPFWIMFSRSVGESHSPKRQALVDQYSRYAYVFAAALDVLNVLWGIVVIKLCVRSIKDLRAYQKNKQQLEPHQENCNVPVLTSGDSKC</sequence>
<dbReference type="GO" id="GO:0005783">
    <property type="term" value="C:endoplasmic reticulum"/>
    <property type="evidence" value="ECO:0007669"/>
    <property type="project" value="TreeGrafter"/>
</dbReference>
<dbReference type="InterPro" id="IPR006634">
    <property type="entry name" value="TLC-dom"/>
</dbReference>
<dbReference type="InterPro" id="IPR050846">
    <property type="entry name" value="TLCD"/>
</dbReference>
<evidence type="ECO:0000256" key="6">
    <source>
        <dbReference type="SAM" id="Phobius"/>
    </source>
</evidence>
<evidence type="ECO:0000313" key="9">
    <source>
        <dbReference type="Proteomes" id="UP000230066"/>
    </source>
</evidence>
<proteinExistence type="predicted"/>
<evidence type="ECO:0000256" key="4">
    <source>
        <dbReference type="ARBA" id="ARBA00023136"/>
    </source>
</evidence>
<feature type="transmembrane region" description="Helical" evidence="6">
    <location>
        <begin position="12"/>
        <end position="37"/>
    </location>
</feature>
<evidence type="ECO:0000256" key="1">
    <source>
        <dbReference type="ARBA" id="ARBA00004141"/>
    </source>
</evidence>
<comment type="caution">
    <text evidence="8">The sequence shown here is derived from an EMBL/GenBank/DDBJ whole genome shotgun (WGS) entry which is preliminary data.</text>
</comment>
<dbReference type="PANTHER" id="PTHR13439:SF0">
    <property type="entry name" value="TOPOISOMERASE I DAMAGE AFFECTED PROTEIN 4"/>
    <property type="match status" value="1"/>
</dbReference>
<protein>
    <recommendedName>
        <fullName evidence="7">TLC domain-containing protein</fullName>
    </recommendedName>
</protein>
<dbReference type="PANTHER" id="PTHR13439">
    <property type="entry name" value="CT120 PROTEIN"/>
    <property type="match status" value="1"/>
</dbReference>
<keyword evidence="9" id="KW-1185">Reference proteome</keyword>
<dbReference type="GO" id="GO:0055088">
    <property type="term" value="P:lipid homeostasis"/>
    <property type="evidence" value="ECO:0007669"/>
    <property type="project" value="TreeGrafter"/>
</dbReference>
<feature type="transmembrane region" description="Helical" evidence="6">
    <location>
        <begin position="227"/>
        <end position="251"/>
    </location>
</feature>
<comment type="subcellular location">
    <subcellularLocation>
        <location evidence="1">Membrane</location>
        <topology evidence="1">Multi-pass membrane protein</topology>
    </subcellularLocation>
</comment>
<dbReference type="GO" id="GO:0016020">
    <property type="term" value="C:membrane"/>
    <property type="evidence" value="ECO:0007669"/>
    <property type="project" value="UniProtKB-SubCell"/>
</dbReference>
<evidence type="ECO:0000256" key="3">
    <source>
        <dbReference type="ARBA" id="ARBA00022989"/>
    </source>
</evidence>
<dbReference type="EMBL" id="JXXN02002409">
    <property type="protein sequence ID" value="THD22982.1"/>
    <property type="molecule type" value="Genomic_DNA"/>
</dbReference>
<feature type="domain" description="TLC" evidence="7">
    <location>
        <begin position="50"/>
        <end position="255"/>
    </location>
</feature>
<organism evidence="8 9">
    <name type="scientific">Fasciola hepatica</name>
    <name type="common">Liver fluke</name>
    <dbReference type="NCBI Taxonomy" id="6192"/>
    <lineage>
        <taxon>Eukaryota</taxon>
        <taxon>Metazoa</taxon>
        <taxon>Spiralia</taxon>
        <taxon>Lophotrochozoa</taxon>
        <taxon>Platyhelminthes</taxon>
        <taxon>Trematoda</taxon>
        <taxon>Digenea</taxon>
        <taxon>Plagiorchiida</taxon>
        <taxon>Echinostomata</taxon>
        <taxon>Echinostomatoidea</taxon>
        <taxon>Fasciolidae</taxon>
        <taxon>Fasciola</taxon>
    </lineage>
</organism>
<evidence type="ECO:0000256" key="2">
    <source>
        <dbReference type="ARBA" id="ARBA00022692"/>
    </source>
</evidence>
<feature type="transmembrane region" description="Helical" evidence="6">
    <location>
        <begin position="63"/>
        <end position="83"/>
    </location>
</feature>
<name>A0A4E0RXF3_FASHE</name>